<reference evidence="4" key="2">
    <citation type="journal article" date="2019" name="Int. J. Syst. Evol. Microbiol.">
        <title>The Global Catalogue of Microorganisms (GCM) 10K type strain sequencing project: providing services to taxonomists for standard genome sequencing and annotation.</title>
        <authorList>
            <consortium name="The Broad Institute Genomics Platform"/>
            <consortium name="The Broad Institute Genome Sequencing Center for Infectious Disease"/>
            <person name="Wu L."/>
            <person name="Ma J."/>
        </authorList>
    </citation>
    <scope>NUCLEOTIDE SEQUENCE [LARGE SCALE GENOMIC DNA]</scope>
    <source>
        <strain evidence="4">CGMCC 1.16031</strain>
    </source>
</reference>
<keyword evidence="4" id="KW-1185">Reference proteome</keyword>
<feature type="chain" id="PRO_5045033272" evidence="1">
    <location>
        <begin position="21"/>
        <end position="110"/>
    </location>
</feature>
<protein>
    <submittedName>
        <fullName evidence="2">Uncharacterized protein</fullName>
    </submittedName>
</protein>
<dbReference type="EMBL" id="JBHSUS010000001">
    <property type="protein sequence ID" value="MFC6441713.1"/>
    <property type="molecule type" value="Genomic_DNA"/>
</dbReference>
<comment type="caution">
    <text evidence="2">The sequence shown here is derived from an EMBL/GenBank/DDBJ whole genome shotgun (WGS) entry which is preliminary data.</text>
</comment>
<keyword evidence="1" id="KW-0732">Signal</keyword>
<feature type="signal peptide" evidence="1">
    <location>
        <begin position="1"/>
        <end position="20"/>
    </location>
</feature>
<sequence>MKKLIISSLLTVAMAGSAHAAEGVMGTGLSLETAIVASTVAVVGGAQFTGSDEQTSMDVQRRVCNAGDALDGNICVNTQVTTTVTVSGTGTVSIPVTVISTYPATVVTLH</sequence>
<evidence type="ECO:0000313" key="4">
    <source>
        <dbReference type="Proteomes" id="UP001596364"/>
    </source>
</evidence>
<dbReference type="RefSeq" id="WP_131259570.1">
    <property type="nucleotide sequence ID" value="NZ_JBHSUS010000001.1"/>
</dbReference>
<evidence type="ECO:0000313" key="3">
    <source>
        <dbReference type="EMBL" id="MFC6441713.1"/>
    </source>
</evidence>
<evidence type="ECO:0000256" key="1">
    <source>
        <dbReference type="SAM" id="SignalP"/>
    </source>
</evidence>
<evidence type="ECO:0000313" key="2">
    <source>
        <dbReference type="EMBL" id="MFC6438548.1"/>
    </source>
</evidence>
<gene>
    <name evidence="2" type="ORF">ACFP85_00015</name>
    <name evidence="3" type="ORF">ACFP85_16310</name>
</gene>
<dbReference type="EMBL" id="JBHSUS010000001">
    <property type="protein sequence ID" value="MFC6438548.1"/>
    <property type="molecule type" value="Genomic_DNA"/>
</dbReference>
<dbReference type="Proteomes" id="UP001596364">
    <property type="component" value="Unassembled WGS sequence"/>
</dbReference>
<reference evidence="2" key="3">
    <citation type="submission" date="2024-09" db="EMBL/GenBank/DDBJ databases">
        <authorList>
            <person name="Sun Q."/>
            <person name="Mori K."/>
        </authorList>
    </citation>
    <scope>NUCLEOTIDE SEQUENCE</scope>
    <source>
        <strain evidence="2">KCTC 42143</strain>
    </source>
</reference>
<proteinExistence type="predicted"/>
<organism evidence="2 4">
    <name type="scientific">Pseudobowmanella zhangzhouensis</name>
    <dbReference type="NCBI Taxonomy" id="1537679"/>
    <lineage>
        <taxon>Bacteria</taxon>
        <taxon>Pseudomonadati</taxon>
        <taxon>Pseudomonadota</taxon>
        <taxon>Gammaproteobacteria</taxon>
        <taxon>Alteromonadales</taxon>
        <taxon>Alteromonadaceae</taxon>
    </lineage>
</organism>
<accession>A0ABW1XE67</accession>
<reference evidence="2" key="1">
    <citation type="journal article" date="2014" name="Int. J. Syst. Evol. Microbiol.">
        <title>Complete genome of a new Firmicutes species belonging to the dominant human colonic microbiota ('Ruminococcus bicirculans') reveals two chromosomes and a selective capacity to utilize plant glucans.</title>
        <authorList>
            <consortium name="NISC Comparative Sequencing Program"/>
            <person name="Wegmann U."/>
            <person name="Louis P."/>
            <person name="Goesmann A."/>
            <person name="Henrissat B."/>
            <person name="Duncan S.H."/>
            <person name="Flint H.J."/>
        </authorList>
    </citation>
    <scope>NUCLEOTIDE SEQUENCE</scope>
    <source>
        <strain evidence="2">KCTC 42143</strain>
    </source>
</reference>
<name>A0ABW1XE67_9ALTE</name>